<accession>A0A9D3YJ26</accession>
<keyword evidence="1" id="KW-0863">Zinc-finger</keyword>
<dbReference type="SUPFAM" id="SSF57756">
    <property type="entry name" value="Retrovirus zinc finger-like domains"/>
    <property type="match status" value="1"/>
</dbReference>
<dbReference type="Gene3D" id="4.10.60.10">
    <property type="entry name" value="Zinc finger, CCHC-type"/>
    <property type="match status" value="1"/>
</dbReference>
<dbReference type="GO" id="GO:0003676">
    <property type="term" value="F:nucleic acid binding"/>
    <property type="evidence" value="ECO:0007669"/>
    <property type="project" value="InterPro"/>
</dbReference>
<gene>
    <name evidence="4" type="ORF">DPMN_076629</name>
</gene>
<evidence type="ECO:0000256" key="2">
    <source>
        <dbReference type="SAM" id="MobiDB-lite"/>
    </source>
</evidence>
<evidence type="ECO:0000259" key="3">
    <source>
        <dbReference type="PROSITE" id="PS50158"/>
    </source>
</evidence>
<reference evidence="4" key="2">
    <citation type="submission" date="2020-11" db="EMBL/GenBank/DDBJ databases">
        <authorList>
            <person name="McCartney M.A."/>
            <person name="Auch B."/>
            <person name="Kono T."/>
            <person name="Mallez S."/>
            <person name="Becker A."/>
            <person name="Gohl D.M."/>
            <person name="Silverstein K.A.T."/>
            <person name="Koren S."/>
            <person name="Bechman K.B."/>
            <person name="Herman A."/>
            <person name="Abrahante J.E."/>
            <person name="Garbe J."/>
        </authorList>
    </citation>
    <scope>NUCLEOTIDE SEQUENCE</scope>
    <source>
        <strain evidence="4">Duluth1</strain>
        <tissue evidence="4">Whole animal</tissue>
    </source>
</reference>
<sequence length="175" mass="20414">MRPSSSDKVHSYRDRRTRDEDLVRRFLDGLSDDELKFEIEFNKDPRNIDEAVYYAVIYLQIRKSGRGERRDKHNARRVTPSYSGDRDFRSSRDAEGKGAAAKRPNVKLSPKGSNEGSRWQMEAESDETKISDIKEQLSRIERLERQNGSSRWGGTGRQNVKCFRCHKQGHYAREC</sequence>
<reference evidence="4" key="1">
    <citation type="journal article" date="2019" name="bioRxiv">
        <title>The Genome of the Zebra Mussel, Dreissena polymorpha: A Resource for Invasive Species Research.</title>
        <authorList>
            <person name="McCartney M.A."/>
            <person name="Auch B."/>
            <person name="Kono T."/>
            <person name="Mallez S."/>
            <person name="Zhang Y."/>
            <person name="Obille A."/>
            <person name="Becker A."/>
            <person name="Abrahante J.E."/>
            <person name="Garbe J."/>
            <person name="Badalamenti J.P."/>
            <person name="Herman A."/>
            <person name="Mangelson H."/>
            <person name="Liachko I."/>
            <person name="Sullivan S."/>
            <person name="Sone E.D."/>
            <person name="Koren S."/>
            <person name="Silverstein K.A.T."/>
            <person name="Beckman K.B."/>
            <person name="Gohl D.M."/>
        </authorList>
    </citation>
    <scope>NUCLEOTIDE SEQUENCE</scope>
    <source>
        <strain evidence="4">Duluth1</strain>
        <tissue evidence="4">Whole animal</tissue>
    </source>
</reference>
<comment type="caution">
    <text evidence="4">The sequence shown here is derived from an EMBL/GenBank/DDBJ whole genome shotgun (WGS) entry which is preliminary data.</text>
</comment>
<dbReference type="AlphaFoldDB" id="A0A9D3YJ26"/>
<dbReference type="InterPro" id="IPR001878">
    <property type="entry name" value="Znf_CCHC"/>
</dbReference>
<name>A0A9D3YJ26_DREPO</name>
<feature type="domain" description="CCHC-type" evidence="3">
    <location>
        <begin position="161"/>
        <end position="175"/>
    </location>
</feature>
<keyword evidence="1" id="KW-0862">Zinc</keyword>
<evidence type="ECO:0000256" key="1">
    <source>
        <dbReference type="PROSITE-ProRule" id="PRU00047"/>
    </source>
</evidence>
<keyword evidence="1" id="KW-0479">Metal-binding</keyword>
<keyword evidence="5" id="KW-1185">Reference proteome</keyword>
<dbReference type="GO" id="GO:0008270">
    <property type="term" value="F:zinc ion binding"/>
    <property type="evidence" value="ECO:0007669"/>
    <property type="project" value="UniProtKB-KW"/>
</dbReference>
<proteinExistence type="predicted"/>
<feature type="region of interest" description="Disordered" evidence="2">
    <location>
        <begin position="65"/>
        <end position="133"/>
    </location>
</feature>
<evidence type="ECO:0000313" key="4">
    <source>
        <dbReference type="EMBL" id="KAH3701639.1"/>
    </source>
</evidence>
<protein>
    <recommendedName>
        <fullName evidence="3">CCHC-type domain-containing protein</fullName>
    </recommendedName>
</protein>
<dbReference type="PROSITE" id="PS50158">
    <property type="entry name" value="ZF_CCHC"/>
    <property type="match status" value="1"/>
</dbReference>
<dbReference type="EMBL" id="JAIWYP010000015">
    <property type="protein sequence ID" value="KAH3701639.1"/>
    <property type="molecule type" value="Genomic_DNA"/>
</dbReference>
<evidence type="ECO:0000313" key="5">
    <source>
        <dbReference type="Proteomes" id="UP000828390"/>
    </source>
</evidence>
<dbReference type="Proteomes" id="UP000828390">
    <property type="component" value="Unassembled WGS sequence"/>
</dbReference>
<dbReference type="InterPro" id="IPR036875">
    <property type="entry name" value="Znf_CCHC_sf"/>
</dbReference>
<organism evidence="4 5">
    <name type="scientific">Dreissena polymorpha</name>
    <name type="common">Zebra mussel</name>
    <name type="synonym">Mytilus polymorpha</name>
    <dbReference type="NCBI Taxonomy" id="45954"/>
    <lineage>
        <taxon>Eukaryota</taxon>
        <taxon>Metazoa</taxon>
        <taxon>Spiralia</taxon>
        <taxon>Lophotrochozoa</taxon>
        <taxon>Mollusca</taxon>
        <taxon>Bivalvia</taxon>
        <taxon>Autobranchia</taxon>
        <taxon>Heteroconchia</taxon>
        <taxon>Euheterodonta</taxon>
        <taxon>Imparidentia</taxon>
        <taxon>Neoheterodontei</taxon>
        <taxon>Myida</taxon>
        <taxon>Dreissenoidea</taxon>
        <taxon>Dreissenidae</taxon>
        <taxon>Dreissena</taxon>
    </lineage>
</organism>
<feature type="compositionally biased region" description="Basic and acidic residues" evidence="2">
    <location>
        <begin position="84"/>
        <end position="96"/>
    </location>
</feature>